<name>A0A839ILP5_9GAMM</name>
<dbReference type="Pfam" id="PF07559">
    <property type="entry name" value="FlgE_D2"/>
    <property type="match status" value="2"/>
</dbReference>
<evidence type="ECO:0000259" key="7">
    <source>
        <dbReference type="Pfam" id="PF00460"/>
    </source>
</evidence>
<dbReference type="Proteomes" id="UP000565262">
    <property type="component" value="Unassembled WGS sequence"/>
</dbReference>
<dbReference type="InterPro" id="IPR020013">
    <property type="entry name" value="Flagellar_FlgE/F/G"/>
</dbReference>
<reference evidence="11 12" key="1">
    <citation type="submission" date="2020-08" db="EMBL/GenBank/DDBJ databases">
        <title>Oceanospirillum sp. nov. isolated from marine sediment.</title>
        <authorList>
            <person name="Ji X."/>
        </authorList>
    </citation>
    <scope>NUCLEOTIDE SEQUENCE [LARGE SCALE GENOMIC DNA]</scope>
    <source>
        <strain evidence="11 12">D5</strain>
    </source>
</reference>
<feature type="domain" description="Flagellar hook protein FlgE D2" evidence="9">
    <location>
        <begin position="163"/>
        <end position="248"/>
    </location>
</feature>
<dbReference type="RefSeq" id="WP_182807415.1">
    <property type="nucleotide sequence ID" value="NZ_JACJFM010000003.1"/>
</dbReference>
<evidence type="ECO:0000259" key="9">
    <source>
        <dbReference type="Pfam" id="PF07559"/>
    </source>
</evidence>
<comment type="subcellular location">
    <subcellularLocation>
        <location evidence="1 5">Bacterial flagellum basal body</location>
    </subcellularLocation>
</comment>
<evidence type="ECO:0000256" key="1">
    <source>
        <dbReference type="ARBA" id="ARBA00004117"/>
    </source>
</evidence>
<dbReference type="InterPro" id="IPR011491">
    <property type="entry name" value="FlgE_D2"/>
</dbReference>
<dbReference type="Pfam" id="PF06429">
    <property type="entry name" value="Flg_bbr_C"/>
    <property type="match status" value="1"/>
</dbReference>
<feature type="domain" description="Flagellar basal body rod protein N-terminal" evidence="7">
    <location>
        <begin position="6"/>
        <end position="34"/>
    </location>
</feature>
<dbReference type="PANTHER" id="PTHR30435">
    <property type="entry name" value="FLAGELLAR PROTEIN"/>
    <property type="match status" value="1"/>
</dbReference>
<evidence type="ECO:0000313" key="11">
    <source>
        <dbReference type="EMBL" id="MBB1485624.1"/>
    </source>
</evidence>
<keyword evidence="4 5" id="KW-0975">Bacterial flagellum</keyword>
<dbReference type="NCBIfam" id="TIGR03506">
    <property type="entry name" value="FlgEFG_subfam"/>
    <property type="match status" value="2"/>
</dbReference>
<comment type="similarity">
    <text evidence="2 5">Belongs to the flagella basal body rod proteins family.</text>
</comment>
<dbReference type="Pfam" id="PF22692">
    <property type="entry name" value="LlgE_F_G_D1"/>
    <property type="match status" value="1"/>
</dbReference>
<dbReference type="GO" id="GO:0071978">
    <property type="term" value="P:bacterial-type flagellum-dependent swarming motility"/>
    <property type="evidence" value="ECO:0007669"/>
    <property type="project" value="TreeGrafter"/>
</dbReference>
<keyword evidence="11" id="KW-0282">Flagellum</keyword>
<keyword evidence="11" id="KW-0969">Cilium</keyword>
<dbReference type="GO" id="GO:0009425">
    <property type="term" value="C:bacterial-type flagellum basal body"/>
    <property type="evidence" value="ECO:0007669"/>
    <property type="project" value="UniProtKB-SubCell"/>
</dbReference>
<dbReference type="EMBL" id="JACJFM010000003">
    <property type="protein sequence ID" value="MBB1485624.1"/>
    <property type="molecule type" value="Genomic_DNA"/>
</dbReference>
<feature type="region of interest" description="Disordered" evidence="6">
    <location>
        <begin position="552"/>
        <end position="572"/>
    </location>
</feature>
<keyword evidence="11" id="KW-0966">Cell projection</keyword>
<gene>
    <name evidence="11" type="ORF">H4O21_03255</name>
</gene>
<dbReference type="GO" id="GO:0009424">
    <property type="term" value="C:bacterial-type flagellum hook"/>
    <property type="evidence" value="ECO:0007669"/>
    <property type="project" value="TreeGrafter"/>
</dbReference>
<accession>A0A839ILP5</accession>
<dbReference type="InterPro" id="IPR010930">
    <property type="entry name" value="Flg_bb/hook_C_dom"/>
</dbReference>
<dbReference type="SUPFAM" id="SSF117143">
    <property type="entry name" value="Flagellar hook protein flgE"/>
    <property type="match status" value="1"/>
</dbReference>
<sequence>MAAFSIGVTGLQASNKNLEVIGNNVANASTVGFKQSRVEFADVYAKSGLTSGATQAGHGVRVADISQQFNGGGTTYTQNSLDMKIDGNGFFVVNDNGQNVYTRAGTFGMDKEGFITTNQGLRVQGFPASANGDSIEVGAIQDLYIPVANIEPNATTKVDIAFNLDSREAAPSNFEFDPNDSDSYTHLYPTKIYDSLGNEHTMTQYFVKQPSYQPDLGVHTRVLETMVGFSRFGSDYFTDSAAGGLYPGDANEAAPATLDSDVQAALDSGTTTFSFADPFGGAAGVDFNDATATAAERGTQLQRVHDQLQDIITNGGHSGRIKEHYQEAYDALVEYLPGLASGSVGGTDIDVDVYEGALNAIETASLDGTNVAYGNIDILSGIARTKLLNAAAVADPLTDNIKPSNVDSAALGATGAADVSGFVEDLKSTLNALINGTAIPTAATASSPLWDDAHSFNNGSTPTAEEKATYKLALDTLNELEVTYDDGTGAVDPQAVVDVLNALESESADNRWQMHVYVDGEKVSDGNESSPDYFSFNFTEYGQLSEPLPTISIKDWTPRNDADEENGSAEPQEFTIDLNGTTQFAGQFGASSLTQDGFATGELSGLDVDKTGTITARYTNGTQQLIGQVAIANFRNDQGLTPVGGTNWRASTESGDPVINAPGVGVAGEIQSNALEDSNVDLSEELVKMILAQRDYQANAKTIQTADTLTQTIINLR</sequence>
<evidence type="ECO:0000256" key="3">
    <source>
        <dbReference type="ARBA" id="ARBA00019015"/>
    </source>
</evidence>
<evidence type="ECO:0000256" key="4">
    <source>
        <dbReference type="ARBA" id="ARBA00023143"/>
    </source>
</evidence>
<feature type="domain" description="Flagellar hook protein FlgE D2" evidence="9">
    <location>
        <begin position="506"/>
        <end position="598"/>
    </location>
</feature>
<dbReference type="InterPro" id="IPR037058">
    <property type="entry name" value="Falgellar_hook_FlgE_sf"/>
</dbReference>
<dbReference type="InterPro" id="IPR019776">
    <property type="entry name" value="Flagellar_basal_body_rod_CS"/>
</dbReference>
<dbReference type="GO" id="GO:0005829">
    <property type="term" value="C:cytosol"/>
    <property type="evidence" value="ECO:0007669"/>
    <property type="project" value="TreeGrafter"/>
</dbReference>
<comment type="function">
    <text evidence="5">A flexible structure which links the flagellar filament to the drive apparatus in the basal body.</text>
</comment>
<evidence type="ECO:0000256" key="2">
    <source>
        <dbReference type="ARBA" id="ARBA00009677"/>
    </source>
</evidence>
<evidence type="ECO:0000256" key="5">
    <source>
        <dbReference type="RuleBase" id="RU362116"/>
    </source>
</evidence>
<dbReference type="PANTHER" id="PTHR30435:SF1">
    <property type="entry name" value="FLAGELLAR HOOK PROTEIN FLGE"/>
    <property type="match status" value="1"/>
</dbReference>
<evidence type="ECO:0000256" key="6">
    <source>
        <dbReference type="SAM" id="MobiDB-lite"/>
    </source>
</evidence>
<evidence type="ECO:0000313" key="12">
    <source>
        <dbReference type="Proteomes" id="UP000565262"/>
    </source>
</evidence>
<feature type="domain" description="Flagellar hook protein FlgE/F/G-like D1" evidence="10">
    <location>
        <begin position="85"/>
        <end position="142"/>
    </location>
</feature>
<evidence type="ECO:0000259" key="10">
    <source>
        <dbReference type="Pfam" id="PF22692"/>
    </source>
</evidence>
<dbReference type="AlphaFoldDB" id="A0A839ILP5"/>
<evidence type="ECO:0000259" key="8">
    <source>
        <dbReference type="Pfam" id="PF06429"/>
    </source>
</evidence>
<organism evidence="11 12">
    <name type="scientific">Oceanospirillum sediminis</name>
    <dbReference type="NCBI Taxonomy" id="2760088"/>
    <lineage>
        <taxon>Bacteria</taxon>
        <taxon>Pseudomonadati</taxon>
        <taxon>Pseudomonadota</taxon>
        <taxon>Gammaproteobacteria</taxon>
        <taxon>Oceanospirillales</taxon>
        <taxon>Oceanospirillaceae</taxon>
        <taxon>Oceanospirillum</taxon>
    </lineage>
</organism>
<dbReference type="PROSITE" id="PS00588">
    <property type="entry name" value="FLAGELLA_BB_ROD"/>
    <property type="match status" value="1"/>
</dbReference>
<protein>
    <recommendedName>
        <fullName evidence="3 5">Flagellar hook protein FlgE</fullName>
    </recommendedName>
</protein>
<dbReference type="InterPro" id="IPR001444">
    <property type="entry name" value="Flag_bb_rod_N"/>
</dbReference>
<comment type="caution">
    <text evidence="11">The sequence shown here is derived from an EMBL/GenBank/DDBJ whole genome shotgun (WGS) entry which is preliminary data.</text>
</comment>
<dbReference type="Pfam" id="PF00460">
    <property type="entry name" value="Flg_bb_rod"/>
    <property type="match status" value="1"/>
</dbReference>
<feature type="domain" description="Flagellar basal-body/hook protein C-terminal" evidence="8">
    <location>
        <begin position="671"/>
        <end position="716"/>
    </location>
</feature>
<dbReference type="InterPro" id="IPR053967">
    <property type="entry name" value="LlgE_F_G-like_D1"/>
</dbReference>
<dbReference type="Gene3D" id="2.60.98.20">
    <property type="entry name" value="Flagellar hook protein FlgE"/>
    <property type="match status" value="2"/>
</dbReference>
<proteinExistence type="inferred from homology"/>
<dbReference type="InterPro" id="IPR037925">
    <property type="entry name" value="FlgE/F/G-like"/>
</dbReference>
<keyword evidence="12" id="KW-1185">Reference proteome</keyword>